<evidence type="ECO:0000256" key="2">
    <source>
        <dbReference type="ARBA" id="ARBA00022741"/>
    </source>
</evidence>
<evidence type="ECO:0000256" key="4">
    <source>
        <dbReference type="ARBA" id="ARBA00022840"/>
    </source>
</evidence>
<evidence type="ECO:0000313" key="9">
    <source>
        <dbReference type="EMBL" id="GAA4611829.1"/>
    </source>
</evidence>
<dbReference type="InterPro" id="IPR000719">
    <property type="entry name" value="Prot_kinase_dom"/>
</dbReference>
<dbReference type="PROSITE" id="PS50011">
    <property type="entry name" value="PROTEIN_KINASE_DOM"/>
    <property type="match status" value="1"/>
</dbReference>
<keyword evidence="7" id="KW-1133">Transmembrane helix</keyword>
<feature type="region of interest" description="Disordered" evidence="6">
    <location>
        <begin position="294"/>
        <end position="352"/>
    </location>
</feature>
<keyword evidence="1" id="KW-0808">Transferase</keyword>
<feature type="transmembrane region" description="Helical" evidence="7">
    <location>
        <begin position="356"/>
        <end position="374"/>
    </location>
</feature>
<dbReference type="PROSITE" id="PS00108">
    <property type="entry name" value="PROTEIN_KINASE_ST"/>
    <property type="match status" value="1"/>
</dbReference>
<evidence type="ECO:0000256" key="3">
    <source>
        <dbReference type="ARBA" id="ARBA00022777"/>
    </source>
</evidence>
<evidence type="ECO:0000313" key="10">
    <source>
        <dbReference type="Proteomes" id="UP001500212"/>
    </source>
</evidence>
<dbReference type="SMART" id="SM00220">
    <property type="entry name" value="S_TKc"/>
    <property type="match status" value="1"/>
</dbReference>
<dbReference type="EMBL" id="BAABHJ010000018">
    <property type="protein sequence ID" value="GAA4611829.1"/>
    <property type="molecule type" value="Genomic_DNA"/>
</dbReference>
<dbReference type="SUPFAM" id="SSF56112">
    <property type="entry name" value="Protein kinase-like (PK-like)"/>
    <property type="match status" value="1"/>
</dbReference>
<feature type="compositionally biased region" description="Low complexity" evidence="6">
    <location>
        <begin position="393"/>
        <end position="406"/>
    </location>
</feature>
<dbReference type="Pfam" id="PF00069">
    <property type="entry name" value="Pkinase"/>
    <property type="match status" value="1"/>
</dbReference>
<dbReference type="InterPro" id="IPR017441">
    <property type="entry name" value="Protein_kinase_ATP_BS"/>
</dbReference>
<dbReference type="Gene3D" id="3.30.200.20">
    <property type="entry name" value="Phosphorylase Kinase, domain 1"/>
    <property type="match status" value="1"/>
</dbReference>
<keyword evidence="7" id="KW-0472">Membrane</keyword>
<dbReference type="PROSITE" id="PS00107">
    <property type="entry name" value="PROTEIN_KINASE_ATP"/>
    <property type="match status" value="1"/>
</dbReference>
<protein>
    <recommendedName>
        <fullName evidence="8">Protein kinase domain-containing protein</fullName>
    </recommendedName>
</protein>
<gene>
    <name evidence="9" type="ORF">GCM10023195_50320</name>
</gene>
<organism evidence="9 10">
    <name type="scientific">Actinoallomurus liliacearum</name>
    <dbReference type="NCBI Taxonomy" id="1080073"/>
    <lineage>
        <taxon>Bacteria</taxon>
        <taxon>Bacillati</taxon>
        <taxon>Actinomycetota</taxon>
        <taxon>Actinomycetes</taxon>
        <taxon>Streptosporangiales</taxon>
        <taxon>Thermomonosporaceae</taxon>
        <taxon>Actinoallomurus</taxon>
    </lineage>
</organism>
<feature type="region of interest" description="Disordered" evidence="6">
    <location>
        <begin position="378"/>
        <end position="417"/>
    </location>
</feature>
<dbReference type="PANTHER" id="PTHR43289:SF34">
    <property type="entry name" value="SERINE_THREONINE-PROTEIN KINASE YBDM-RELATED"/>
    <property type="match status" value="1"/>
</dbReference>
<dbReference type="Gene3D" id="1.10.510.10">
    <property type="entry name" value="Transferase(Phosphotransferase) domain 1"/>
    <property type="match status" value="1"/>
</dbReference>
<sequence length="502" mass="52708">MASGRTRLEPLARQDPRRIGGYTLLGRLGSGAMGRVYLGRSASGRLVAVKTIRGEFAGDADFRSRFAREVVAAGRVSGVFTAAVVAADPEAEIPWLATAYIPAPSLEELVRTCGPLPVPALRWLAAGCAEALDSIHQAGLVHRDLKPSNVLVSIEGPRVIDFGVARATERATATATHQAVGTPAYMAPEQARDSRRTTPASDVFALGSTLLFAATGHPPYSGKSVTDVLLRLASDPPDLTGVPDEAADLLLDCLRRDPADRPTADALLARLAAELDGSGAAPLPDEALTLLEEYRREPRPVEPPRADDRAAGEDTLDSPTSIRAPERSPADPRPDPDAPARGRTVPPRRSGRGGRVLMVLLGAVAVLSAGFALGRMGDDRPRRPLGPPPPGAVPAGAPGVARTARPSGPPGITLNQDYGDGRTGFVVHGTGLTPGRTVTVRLDRDRVSAVTPVVDFVGTFNYVINQSHEFFSGKLPPGRHRLTVTVPGVGAPLEAAFTVNDL</sequence>
<comment type="caution">
    <text evidence="9">The sequence shown here is derived from an EMBL/GenBank/DDBJ whole genome shotgun (WGS) entry which is preliminary data.</text>
</comment>
<keyword evidence="4 5" id="KW-0067">ATP-binding</keyword>
<name>A0ABP8TPY9_9ACTN</name>
<dbReference type="RefSeq" id="WP_345359168.1">
    <property type="nucleotide sequence ID" value="NZ_BAABHJ010000018.1"/>
</dbReference>
<evidence type="ECO:0000256" key="7">
    <source>
        <dbReference type="SAM" id="Phobius"/>
    </source>
</evidence>
<dbReference type="Proteomes" id="UP001500212">
    <property type="component" value="Unassembled WGS sequence"/>
</dbReference>
<evidence type="ECO:0000256" key="1">
    <source>
        <dbReference type="ARBA" id="ARBA00022679"/>
    </source>
</evidence>
<keyword evidence="10" id="KW-1185">Reference proteome</keyword>
<evidence type="ECO:0000256" key="5">
    <source>
        <dbReference type="PROSITE-ProRule" id="PRU10141"/>
    </source>
</evidence>
<dbReference type="InterPro" id="IPR008271">
    <property type="entry name" value="Ser/Thr_kinase_AS"/>
</dbReference>
<proteinExistence type="predicted"/>
<keyword evidence="3" id="KW-0418">Kinase</keyword>
<evidence type="ECO:0000256" key="6">
    <source>
        <dbReference type="SAM" id="MobiDB-lite"/>
    </source>
</evidence>
<reference evidence="10" key="1">
    <citation type="journal article" date="2019" name="Int. J. Syst. Evol. Microbiol.">
        <title>The Global Catalogue of Microorganisms (GCM) 10K type strain sequencing project: providing services to taxonomists for standard genome sequencing and annotation.</title>
        <authorList>
            <consortium name="The Broad Institute Genomics Platform"/>
            <consortium name="The Broad Institute Genome Sequencing Center for Infectious Disease"/>
            <person name="Wu L."/>
            <person name="Ma J."/>
        </authorList>
    </citation>
    <scope>NUCLEOTIDE SEQUENCE [LARGE SCALE GENOMIC DNA]</scope>
    <source>
        <strain evidence="10">JCM 17938</strain>
    </source>
</reference>
<dbReference type="PANTHER" id="PTHR43289">
    <property type="entry name" value="MITOGEN-ACTIVATED PROTEIN KINASE KINASE KINASE 20-RELATED"/>
    <property type="match status" value="1"/>
</dbReference>
<keyword evidence="7" id="KW-0812">Transmembrane</keyword>
<evidence type="ECO:0000259" key="8">
    <source>
        <dbReference type="PROSITE" id="PS50011"/>
    </source>
</evidence>
<feature type="compositionally biased region" description="Basic and acidic residues" evidence="6">
    <location>
        <begin position="324"/>
        <end position="340"/>
    </location>
</feature>
<feature type="domain" description="Protein kinase" evidence="8">
    <location>
        <begin position="22"/>
        <end position="275"/>
    </location>
</feature>
<feature type="binding site" evidence="5">
    <location>
        <position position="50"/>
    </location>
    <ligand>
        <name>ATP</name>
        <dbReference type="ChEBI" id="CHEBI:30616"/>
    </ligand>
</feature>
<keyword evidence="2 5" id="KW-0547">Nucleotide-binding</keyword>
<dbReference type="CDD" id="cd14014">
    <property type="entry name" value="STKc_PknB_like"/>
    <property type="match status" value="1"/>
</dbReference>
<feature type="compositionally biased region" description="Basic and acidic residues" evidence="6">
    <location>
        <begin position="294"/>
        <end position="312"/>
    </location>
</feature>
<accession>A0ABP8TPY9</accession>
<dbReference type="InterPro" id="IPR011009">
    <property type="entry name" value="Kinase-like_dom_sf"/>
</dbReference>